<feature type="chain" id="PRO_5022779956" description="Ice-binding protein C-terminal domain-containing protein" evidence="1">
    <location>
        <begin position="20"/>
        <end position="246"/>
    </location>
</feature>
<keyword evidence="1" id="KW-0732">Signal</keyword>
<evidence type="ECO:0000313" key="4">
    <source>
        <dbReference type="Proteomes" id="UP000318478"/>
    </source>
</evidence>
<dbReference type="AlphaFoldDB" id="A0A5C5YRV2"/>
<sequence length="246" mass="24869" precursor="true">MYRTLVAALLLFTAPVSSAAGIFSNGESNVVDASNSPIDGAVIRDSPEGDPTEVIVLEGGVISNAISIVDSSVLHLRGGELSTYVQGGGASRIFIESGVVGTQVAVYGAAVATISGGSMNELIAAPGGVIALSGGVVNERMRAGGGGTINVIGRGFNYPAGPLPVTSGTLTGFLADGSFLSTPFISDFRGVGMINLVVVPEPTSMLLLALGGLWLTPRSRRPSRGGALDEACRSSSLYNAVVGRLC</sequence>
<evidence type="ECO:0000256" key="1">
    <source>
        <dbReference type="SAM" id="SignalP"/>
    </source>
</evidence>
<dbReference type="InterPro" id="IPR013424">
    <property type="entry name" value="Ice-binding_C"/>
</dbReference>
<dbReference type="Pfam" id="PF07589">
    <property type="entry name" value="PEP-CTERM"/>
    <property type="match status" value="1"/>
</dbReference>
<accession>A0A5C5YRV2</accession>
<evidence type="ECO:0000313" key="3">
    <source>
        <dbReference type="EMBL" id="TWT77635.1"/>
    </source>
</evidence>
<dbReference type="EMBL" id="SJPO01000003">
    <property type="protein sequence ID" value="TWT77635.1"/>
    <property type="molecule type" value="Genomic_DNA"/>
</dbReference>
<gene>
    <name evidence="3" type="ORF">Pla123a_14310</name>
</gene>
<feature type="domain" description="Ice-binding protein C-terminal" evidence="2">
    <location>
        <begin position="199"/>
        <end position="213"/>
    </location>
</feature>
<organism evidence="3 4">
    <name type="scientific">Posidoniimonas polymericola</name>
    <dbReference type="NCBI Taxonomy" id="2528002"/>
    <lineage>
        <taxon>Bacteria</taxon>
        <taxon>Pseudomonadati</taxon>
        <taxon>Planctomycetota</taxon>
        <taxon>Planctomycetia</taxon>
        <taxon>Pirellulales</taxon>
        <taxon>Lacipirellulaceae</taxon>
        <taxon>Posidoniimonas</taxon>
    </lineage>
</organism>
<proteinExistence type="predicted"/>
<keyword evidence="4" id="KW-1185">Reference proteome</keyword>
<protein>
    <recommendedName>
        <fullName evidence="2">Ice-binding protein C-terminal domain-containing protein</fullName>
    </recommendedName>
</protein>
<comment type="caution">
    <text evidence="3">The sequence shown here is derived from an EMBL/GenBank/DDBJ whole genome shotgun (WGS) entry which is preliminary data.</text>
</comment>
<reference evidence="3 4" key="1">
    <citation type="submission" date="2019-02" db="EMBL/GenBank/DDBJ databases">
        <title>Deep-cultivation of Planctomycetes and their phenomic and genomic characterization uncovers novel biology.</title>
        <authorList>
            <person name="Wiegand S."/>
            <person name="Jogler M."/>
            <person name="Boedeker C."/>
            <person name="Pinto D."/>
            <person name="Vollmers J."/>
            <person name="Rivas-Marin E."/>
            <person name="Kohn T."/>
            <person name="Peeters S.H."/>
            <person name="Heuer A."/>
            <person name="Rast P."/>
            <person name="Oberbeckmann S."/>
            <person name="Bunk B."/>
            <person name="Jeske O."/>
            <person name="Meyerdierks A."/>
            <person name="Storesund J.E."/>
            <person name="Kallscheuer N."/>
            <person name="Luecker S."/>
            <person name="Lage O.M."/>
            <person name="Pohl T."/>
            <person name="Merkel B.J."/>
            <person name="Hornburger P."/>
            <person name="Mueller R.-W."/>
            <person name="Bruemmer F."/>
            <person name="Labrenz M."/>
            <person name="Spormann A.M."/>
            <person name="Op Den Camp H."/>
            <person name="Overmann J."/>
            <person name="Amann R."/>
            <person name="Jetten M.S.M."/>
            <person name="Mascher T."/>
            <person name="Medema M.H."/>
            <person name="Devos D.P."/>
            <person name="Kaster A.-K."/>
            <person name="Ovreas L."/>
            <person name="Rohde M."/>
            <person name="Galperin M.Y."/>
            <person name="Jogler C."/>
        </authorList>
    </citation>
    <scope>NUCLEOTIDE SEQUENCE [LARGE SCALE GENOMIC DNA]</scope>
    <source>
        <strain evidence="3 4">Pla123a</strain>
    </source>
</reference>
<dbReference type="Proteomes" id="UP000318478">
    <property type="component" value="Unassembled WGS sequence"/>
</dbReference>
<name>A0A5C5YRV2_9BACT</name>
<feature type="signal peptide" evidence="1">
    <location>
        <begin position="1"/>
        <end position="19"/>
    </location>
</feature>
<evidence type="ECO:0000259" key="2">
    <source>
        <dbReference type="Pfam" id="PF07589"/>
    </source>
</evidence>
<dbReference type="NCBIfam" id="TIGR02595">
    <property type="entry name" value="PEP_CTERM"/>
    <property type="match status" value="1"/>
</dbReference>
<dbReference type="RefSeq" id="WP_146585320.1">
    <property type="nucleotide sequence ID" value="NZ_SJPO01000003.1"/>
</dbReference>